<reference evidence="1 2" key="1">
    <citation type="submission" date="2014-02" db="EMBL/GenBank/DDBJ databases">
        <title>Vibrio fortis Dalian14 Genome Sequencing.</title>
        <authorList>
            <person name="Wang Y."/>
            <person name="Song L."/>
            <person name="Liu G."/>
            <person name="Ding J."/>
        </authorList>
    </citation>
    <scope>NUCLEOTIDE SEQUENCE [LARGE SCALE GENOMIC DNA]</scope>
    <source>
        <strain evidence="1 2">Dalian14</strain>
    </source>
</reference>
<accession>A0A066V0M5</accession>
<organism evidence="1 2">
    <name type="scientific">Vibrio fortis</name>
    <dbReference type="NCBI Taxonomy" id="212667"/>
    <lineage>
        <taxon>Bacteria</taxon>
        <taxon>Pseudomonadati</taxon>
        <taxon>Pseudomonadota</taxon>
        <taxon>Gammaproteobacteria</taxon>
        <taxon>Vibrionales</taxon>
        <taxon>Vibrionaceae</taxon>
        <taxon>Vibrio</taxon>
    </lineage>
</organism>
<keyword evidence="2" id="KW-1185">Reference proteome</keyword>
<dbReference type="Proteomes" id="UP000027219">
    <property type="component" value="Unassembled WGS sequence"/>
</dbReference>
<evidence type="ECO:0000313" key="1">
    <source>
        <dbReference type="EMBL" id="KDN30093.1"/>
    </source>
</evidence>
<sequence length="44" mass="4437">MEAIWAAVDFADVATKVGAAGVAIVGITMAYKAISLAKRAVKSA</sequence>
<gene>
    <name evidence="1" type="ORF">VFDL14_04995</name>
</gene>
<dbReference type="STRING" id="212667.VFDL14_04995"/>
<dbReference type="EMBL" id="JFFR01000002">
    <property type="protein sequence ID" value="KDN30093.1"/>
    <property type="molecule type" value="Genomic_DNA"/>
</dbReference>
<comment type="caution">
    <text evidence="1">The sequence shown here is derived from an EMBL/GenBank/DDBJ whole genome shotgun (WGS) entry which is preliminary data.</text>
</comment>
<protein>
    <submittedName>
        <fullName evidence="1">Membrane protein</fullName>
    </submittedName>
</protein>
<dbReference type="AlphaFoldDB" id="A0A066V0M5"/>
<evidence type="ECO:0000313" key="2">
    <source>
        <dbReference type="Proteomes" id="UP000027219"/>
    </source>
</evidence>
<proteinExistence type="predicted"/>
<dbReference type="RefSeq" id="WP_032549086.1">
    <property type="nucleotide sequence ID" value="NZ_JFFR01000002.1"/>
</dbReference>
<name>A0A066V0M5_9VIBR</name>